<protein>
    <submittedName>
        <fullName evidence="1">Uncharacterized protein</fullName>
    </submittedName>
</protein>
<organism evidence="1 2">
    <name type="scientific">Rhodopirellula maiorica SM1</name>
    <dbReference type="NCBI Taxonomy" id="1265738"/>
    <lineage>
        <taxon>Bacteria</taxon>
        <taxon>Pseudomonadati</taxon>
        <taxon>Planctomycetota</taxon>
        <taxon>Planctomycetia</taxon>
        <taxon>Pirellulales</taxon>
        <taxon>Pirellulaceae</taxon>
        <taxon>Novipirellula</taxon>
    </lineage>
</organism>
<name>M5RDG8_9BACT</name>
<dbReference type="AlphaFoldDB" id="M5RDG8"/>
<evidence type="ECO:0000313" key="2">
    <source>
        <dbReference type="Proteomes" id="UP000011991"/>
    </source>
</evidence>
<sequence>MPFSAFGIDGINHSCVGLLATKLRGAESSFGRCQRFWNVFTILGPVARESQYRLFRNATRW</sequence>
<keyword evidence="2" id="KW-1185">Reference proteome</keyword>
<accession>M5RDG8</accession>
<dbReference type="PATRIC" id="fig|1265738.3.peg.5653"/>
<reference evidence="1 2" key="1">
    <citation type="journal article" date="2013" name="Mar. Genomics">
        <title>Expression of sulfatases in Rhodopirellula baltica and the diversity of sulfatases in the genus Rhodopirellula.</title>
        <authorList>
            <person name="Wegner C.E."/>
            <person name="Richter-Heitmann T."/>
            <person name="Klindworth A."/>
            <person name="Klockow C."/>
            <person name="Richter M."/>
            <person name="Achstetter T."/>
            <person name="Glockner F.O."/>
            <person name="Harder J."/>
        </authorList>
    </citation>
    <scope>NUCLEOTIDE SEQUENCE [LARGE SCALE GENOMIC DNA]</scope>
    <source>
        <strain evidence="1 2">SM1</strain>
    </source>
</reference>
<gene>
    <name evidence="1" type="ORF">RMSM_05654</name>
</gene>
<dbReference type="Proteomes" id="UP000011991">
    <property type="component" value="Unassembled WGS sequence"/>
</dbReference>
<proteinExistence type="predicted"/>
<comment type="caution">
    <text evidence="1">The sequence shown here is derived from an EMBL/GenBank/DDBJ whole genome shotgun (WGS) entry which is preliminary data.</text>
</comment>
<evidence type="ECO:0000313" key="1">
    <source>
        <dbReference type="EMBL" id="EMI17425.1"/>
    </source>
</evidence>
<dbReference type="EMBL" id="ANOG01000801">
    <property type="protein sequence ID" value="EMI17425.1"/>
    <property type="molecule type" value="Genomic_DNA"/>
</dbReference>